<dbReference type="RefSeq" id="WP_320314141.1">
    <property type="nucleotide sequence ID" value="NZ_JAVIKH010000013.1"/>
</dbReference>
<reference evidence="4" key="1">
    <citation type="submission" date="2023-07" db="EMBL/GenBank/DDBJ databases">
        <authorList>
            <person name="Colorado M.A."/>
            <person name="Villamil L.M."/>
            <person name="Melo J.F."/>
            <person name="Rodriguez J.A."/>
            <person name="Ruiz R.Y."/>
        </authorList>
    </citation>
    <scope>NUCLEOTIDE SEQUENCE [LARGE SCALE GENOMIC DNA]</scope>
    <source>
        <strain evidence="4">C33</strain>
    </source>
</reference>
<proteinExistence type="inferred from homology"/>
<dbReference type="InterPro" id="IPR036388">
    <property type="entry name" value="WH-like_DNA-bd_sf"/>
</dbReference>
<evidence type="ECO:0000256" key="2">
    <source>
        <dbReference type="HAMAP-Rule" id="MF_00674"/>
    </source>
</evidence>
<accession>A0ABU4WB37</accession>
<gene>
    <name evidence="3" type="ORF">RFV38_09700</name>
</gene>
<dbReference type="PANTHER" id="PTHR37478:SF2">
    <property type="entry name" value="UPF0251 PROTEIN TK0562"/>
    <property type="match status" value="1"/>
</dbReference>
<dbReference type="Proteomes" id="UP001279681">
    <property type="component" value="Unassembled WGS sequence"/>
</dbReference>
<keyword evidence="4" id="KW-1185">Reference proteome</keyword>
<evidence type="ECO:0000313" key="4">
    <source>
        <dbReference type="Proteomes" id="UP001279681"/>
    </source>
</evidence>
<dbReference type="PANTHER" id="PTHR37478">
    <property type="match status" value="1"/>
</dbReference>
<dbReference type="InterPro" id="IPR002852">
    <property type="entry name" value="UPF0251"/>
</dbReference>
<dbReference type="HAMAP" id="MF_00674">
    <property type="entry name" value="UPF0251"/>
    <property type="match status" value="1"/>
</dbReference>
<dbReference type="InterPro" id="IPR013324">
    <property type="entry name" value="RNA_pol_sigma_r3/r4-like"/>
</dbReference>
<comment type="caution">
    <text evidence="3">The sequence shown here is derived from an EMBL/GenBank/DDBJ whole genome shotgun (WGS) entry which is preliminary data.</text>
</comment>
<evidence type="ECO:0000256" key="1">
    <source>
        <dbReference type="ARBA" id="ARBA00009350"/>
    </source>
</evidence>
<protein>
    <recommendedName>
        <fullName evidence="2">UPF0251 protein RFV38_09700</fullName>
    </recommendedName>
</protein>
<dbReference type="EMBL" id="JAVIKH010000013">
    <property type="protein sequence ID" value="MDX8336762.1"/>
    <property type="molecule type" value="Genomic_DNA"/>
</dbReference>
<name>A0ABU4WB37_9FUSO</name>
<dbReference type="Gene3D" id="1.10.10.10">
    <property type="entry name" value="Winged helix-like DNA-binding domain superfamily/Winged helix DNA-binding domain"/>
    <property type="match status" value="1"/>
</dbReference>
<organism evidence="3 4">
    <name type="scientific">Candidatus Cetobacterium colombiensis</name>
    <dbReference type="NCBI Taxonomy" id="3073100"/>
    <lineage>
        <taxon>Bacteria</taxon>
        <taxon>Fusobacteriati</taxon>
        <taxon>Fusobacteriota</taxon>
        <taxon>Fusobacteriia</taxon>
        <taxon>Fusobacteriales</taxon>
        <taxon>Fusobacteriaceae</taxon>
        <taxon>Cetobacterium</taxon>
    </lineage>
</organism>
<evidence type="ECO:0000313" key="3">
    <source>
        <dbReference type="EMBL" id="MDX8336762.1"/>
    </source>
</evidence>
<dbReference type="SUPFAM" id="SSF88659">
    <property type="entry name" value="Sigma3 and sigma4 domains of RNA polymerase sigma factors"/>
    <property type="match status" value="1"/>
</dbReference>
<dbReference type="Pfam" id="PF02001">
    <property type="entry name" value="DUF134"/>
    <property type="match status" value="1"/>
</dbReference>
<comment type="similarity">
    <text evidence="1 2">Belongs to the UPF0251 family.</text>
</comment>
<sequence length="147" mass="16793">MARPTKVRSVEFIPNETKFIPKGSKNCNIHFNNIKIEELEAIRLKDLENLSQEECAEKMEVSRQTFQNILNSARTKITEALIMGYGIQLKGGDFKTPHCQFICNSCDKTFIPTLKKDLDFCPNCNSSDIVCTKKKVKCKKVCKLDIK</sequence>